<dbReference type="Proteomes" id="UP001178507">
    <property type="component" value="Unassembled WGS sequence"/>
</dbReference>
<dbReference type="EMBL" id="CAUJNA010003311">
    <property type="protein sequence ID" value="CAJ1398828.1"/>
    <property type="molecule type" value="Genomic_DNA"/>
</dbReference>
<protein>
    <submittedName>
        <fullName evidence="1">Uncharacterized protein</fullName>
    </submittedName>
</protein>
<evidence type="ECO:0000313" key="1">
    <source>
        <dbReference type="EMBL" id="CAJ1398828.1"/>
    </source>
</evidence>
<comment type="caution">
    <text evidence="1">The sequence shown here is derived from an EMBL/GenBank/DDBJ whole genome shotgun (WGS) entry which is preliminary data.</text>
</comment>
<dbReference type="AlphaFoldDB" id="A0AA36NE44"/>
<evidence type="ECO:0000313" key="2">
    <source>
        <dbReference type="Proteomes" id="UP001178507"/>
    </source>
</evidence>
<name>A0AA36NE44_9DINO</name>
<sequence length="108" mass="12111">MGRAGDEHLLPLLDRDREWRLGLLPAFVCIGCRKRSDAVACRCRAPRLGVTMKLRETSLFPGKSAQYLFPAKSTLTLSPHVSTSRLAKLLFYSRGGHHPEAQSRVCYL</sequence>
<accession>A0AA36NE44</accession>
<keyword evidence="2" id="KW-1185">Reference proteome</keyword>
<reference evidence="1" key="1">
    <citation type="submission" date="2023-08" db="EMBL/GenBank/DDBJ databases">
        <authorList>
            <person name="Chen Y."/>
            <person name="Shah S."/>
            <person name="Dougan E. K."/>
            <person name="Thang M."/>
            <person name="Chan C."/>
        </authorList>
    </citation>
    <scope>NUCLEOTIDE SEQUENCE</scope>
</reference>
<organism evidence="1 2">
    <name type="scientific">Effrenium voratum</name>
    <dbReference type="NCBI Taxonomy" id="2562239"/>
    <lineage>
        <taxon>Eukaryota</taxon>
        <taxon>Sar</taxon>
        <taxon>Alveolata</taxon>
        <taxon>Dinophyceae</taxon>
        <taxon>Suessiales</taxon>
        <taxon>Symbiodiniaceae</taxon>
        <taxon>Effrenium</taxon>
    </lineage>
</organism>
<gene>
    <name evidence="1" type="ORF">EVOR1521_LOCUS22493</name>
</gene>
<proteinExistence type="predicted"/>